<dbReference type="GO" id="GO:0051301">
    <property type="term" value="P:cell division"/>
    <property type="evidence" value="ECO:0007669"/>
    <property type="project" value="UniProtKB-KW"/>
</dbReference>
<dbReference type="NCBIfam" id="TIGR01085">
    <property type="entry name" value="murE"/>
    <property type="match status" value="1"/>
</dbReference>
<reference evidence="13" key="1">
    <citation type="submission" date="2023-07" db="EMBL/GenBank/DDBJ databases">
        <title>Genomic Encyclopedia of Type Strains, Phase IV (KMG-IV): sequencing the most valuable type-strain genomes for metagenomic binning, comparative biology and taxonomic classification.</title>
        <authorList>
            <person name="Goeker M."/>
        </authorList>
    </citation>
    <scope>NUCLEOTIDE SEQUENCE</scope>
    <source>
        <strain evidence="13">DSM 19659</strain>
    </source>
</reference>
<evidence type="ECO:0000256" key="1">
    <source>
        <dbReference type="ARBA" id="ARBA00004752"/>
    </source>
</evidence>
<dbReference type="GO" id="GO:0005737">
    <property type="term" value="C:cytoplasm"/>
    <property type="evidence" value="ECO:0007669"/>
    <property type="project" value="UniProtKB-SubCell"/>
</dbReference>
<evidence type="ECO:0000259" key="11">
    <source>
        <dbReference type="Pfam" id="PF02875"/>
    </source>
</evidence>
<dbReference type="Pfam" id="PF02875">
    <property type="entry name" value="Mur_ligase_C"/>
    <property type="match status" value="1"/>
</dbReference>
<comment type="PTM">
    <text evidence="8">Carboxylation is probably crucial for Mg(2+) binding and, consequently, for the gamma-phosphate positioning of ATP.</text>
</comment>
<comment type="function">
    <text evidence="8">Catalyzes the addition of an amino acid to the nucleotide precursor UDP-N-acetylmuramoyl-L-alanyl-D-glutamate (UMAG) in the biosynthesis of bacterial cell-wall peptidoglycan.</text>
</comment>
<evidence type="ECO:0000313" key="13">
    <source>
        <dbReference type="EMBL" id="MDQ0152482.1"/>
    </source>
</evidence>
<dbReference type="InterPro" id="IPR036615">
    <property type="entry name" value="Mur_ligase_C_dom_sf"/>
</dbReference>
<dbReference type="Pfam" id="PF08245">
    <property type="entry name" value="Mur_ligase_M"/>
    <property type="match status" value="1"/>
</dbReference>
<feature type="domain" description="Mur ligase C-terminal" evidence="11">
    <location>
        <begin position="337"/>
        <end position="463"/>
    </location>
</feature>
<dbReference type="GO" id="GO:0000287">
    <property type="term" value="F:magnesium ion binding"/>
    <property type="evidence" value="ECO:0007669"/>
    <property type="project" value="UniProtKB-UniRule"/>
</dbReference>
<dbReference type="GO" id="GO:0016881">
    <property type="term" value="F:acid-amino acid ligase activity"/>
    <property type="evidence" value="ECO:0007669"/>
    <property type="project" value="UniProtKB-UniRule"/>
</dbReference>
<keyword evidence="8" id="KW-0963">Cytoplasm</keyword>
<dbReference type="InterPro" id="IPR036565">
    <property type="entry name" value="Mur-like_cat_sf"/>
</dbReference>
<keyword evidence="14" id="KW-1185">Reference proteome</keyword>
<proteinExistence type="inferred from homology"/>
<dbReference type="EMBL" id="JAUSTO010000006">
    <property type="protein sequence ID" value="MDQ0152482.1"/>
    <property type="molecule type" value="Genomic_DNA"/>
</dbReference>
<dbReference type="SUPFAM" id="SSF63418">
    <property type="entry name" value="MurE/MurF N-terminal domain"/>
    <property type="match status" value="1"/>
</dbReference>
<keyword evidence="5 8" id="KW-0573">Peptidoglycan synthesis</keyword>
<keyword evidence="4 8" id="KW-0133">Cell shape</keyword>
<evidence type="ECO:0000256" key="9">
    <source>
        <dbReference type="RuleBase" id="RU004135"/>
    </source>
</evidence>
<organism evidence="13 14">
    <name type="scientific">Moryella indoligenes</name>
    <dbReference type="NCBI Taxonomy" id="371674"/>
    <lineage>
        <taxon>Bacteria</taxon>
        <taxon>Bacillati</taxon>
        <taxon>Bacillota</taxon>
        <taxon>Clostridia</taxon>
        <taxon>Lachnospirales</taxon>
        <taxon>Lachnospiraceae</taxon>
        <taxon>Moryella</taxon>
    </lineage>
</organism>
<dbReference type="InterPro" id="IPR005761">
    <property type="entry name" value="UDP-N-AcMur-Glu-dNH2Pim_ligase"/>
</dbReference>
<evidence type="ECO:0000313" key="14">
    <source>
        <dbReference type="Proteomes" id="UP001241537"/>
    </source>
</evidence>
<evidence type="ECO:0000256" key="8">
    <source>
        <dbReference type="HAMAP-Rule" id="MF_00208"/>
    </source>
</evidence>
<dbReference type="Proteomes" id="UP001241537">
    <property type="component" value="Unassembled WGS sequence"/>
</dbReference>
<feature type="binding site" evidence="8">
    <location>
        <position position="153"/>
    </location>
    <ligand>
        <name>UDP-N-acetyl-alpha-D-muramoyl-L-alanyl-D-glutamate</name>
        <dbReference type="ChEBI" id="CHEBI:83900"/>
    </ligand>
</feature>
<feature type="binding site" evidence="8">
    <location>
        <position position="181"/>
    </location>
    <ligand>
        <name>UDP-N-acetyl-alpha-D-muramoyl-L-alanyl-D-glutamate</name>
        <dbReference type="ChEBI" id="CHEBI:83900"/>
    </ligand>
</feature>
<dbReference type="SUPFAM" id="SSF53244">
    <property type="entry name" value="MurD-like peptide ligases, peptide-binding domain"/>
    <property type="match status" value="1"/>
</dbReference>
<evidence type="ECO:0000256" key="4">
    <source>
        <dbReference type="ARBA" id="ARBA00022960"/>
    </source>
</evidence>
<dbReference type="Gene3D" id="3.40.1190.10">
    <property type="entry name" value="Mur-like, catalytic domain"/>
    <property type="match status" value="1"/>
</dbReference>
<dbReference type="RefSeq" id="WP_307254317.1">
    <property type="nucleotide sequence ID" value="NZ_JAUSTO010000006.1"/>
</dbReference>
<dbReference type="InterPro" id="IPR000713">
    <property type="entry name" value="Mur_ligase_N"/>
</dbReference>
<evidence type="ECO:0000259" key="10">
    <source>
        <dbReference type="Pfam" id="PF01225"/>
    </source>
</evidence>
<dbReference type="InterPro" id="IPR004101">
    <property type="entry name" value="Mur_ligase_C"/>
</dbReference>
<comment type="pathway">
    <text evidence="1 8 9">Cell wall biogenesis; peptidoglycan biosynthesis.</text>
</comment>
<keyword evidence="8" id="KW-0547">Nucleotide-binding</keyword>
<feature type="modified residue" description="N6-carboxylysine" evidence="8">
    <location>
        <position position="223"/>
    </location>
</feature>
<protein>
    <recommendedName>
        <fullName evidence="8">UDP-N-acetylmuramyl-tripeptide synthetase</fullName>
        <ecNumber evidence="8">6.3.2.-</ecNumber>
    </recommendedName>
    <alternativeName>
        <fullName evidence="8">UDP-MurNAc-tripeptide synthetase</fullName>
    </alternativeName>
</protein>
<dbReference type="Gene3D" id="3.90.190.20">
    <property type="entry name" value="Mur ligase, C-terminal domain"/>
    <property type="match status" value="1"/>
</dbReference>
<dbReference type="InterPro" id="IPR013221">
    <property type="entry name" value="Mur_ligase_cen"/>
</dbReference>
<name>A0AAE3VAD8_9FIRM</name>
<feature type="domain" description="Mur ligase N-terminal catalytic" evidence="10">
    <location>
        <begin position="24"/>
        <end position="96"/>
    </location>
</feature>
<dbReference type="GO" id="GO:0008360">
    <property type="term" value="P:regulation of cell shape"/>
    <property type="evidence" value="ECO:0007669"/>
    <property type="project" value="UniProtKB-KW"/>
</dbReference>
<dbReference type="SUPFAM" id="SSF53623">
    <property type="entry name" value="MurD-like peptide ligases, catalytic domain"/>
    <property type="match status" value="1"/>
</dbReference>
<feature type="domain" description="Mur ligase central" evidence="12">
    <location>
        <begin position="110"/>
        <end position="316"/>
    </location>
</feature>
<keyword evidence="8" id="KW-0067">ATP-binding</keyword>
<feature type="binding site" evidence="8">
    <location>
        <position position="32"/>
    </location>
    <ligand>
        <name>UDP-N-acetyl-alpha-D-muramoyl-L-alanyl-D-glutamate</name>
        <dbReference type="ChEBI" id="CHEBI:83900"/>
    </ligand>
</feature>
<comment type="similarity">
    <text evidence="2 8">Belongs to the MurCDEF family. MurE subfamily.</text>
</comment>
<gene>
    <name evidence="8" type="primary">murE</name>
    <name evidence="13" type="ORF">J2S20_001174</name>
</gene>
<evidence type="ECO:0000256" key="6">
    <source>
        <dbReference type="ARBA" id="ARBA00023306"/>
    </source>
</evidence>
<dbReference type="GO" id="GO:0009252">
    <property type="term" value="P:peptidoglycan biosynthetic process"/>
    <property type="evidence" value="ECO:0007669"/>
    <property type="project" value="UniProtKB-UniRule"/>
</dbReference>
<dbReference type="Pfam" id="PF01225">
    <property type="entry name" value="Mur_ligase"/>
    <property type="match status" value="1"/>
</dbReference>
<evidence type="ECO:0000256" key="5">
    <source>
        <dbReference type="ARBA" id="ARBA00022984"/>
    </source>
</evidence>
<evidence type="ECO:0000259" key="12">
    <source>
        <dbReference type="Pfam" id="PF08245"/>
    </source>
</evidence>
<dbReference type="Gene3D" id="3.40.1390.10">
    <property type="entry name" value="MurE/MurF, N-terminal domain"/>
    <property type="match status" value="1"/>
</dbReference>
<keyword evidence="6 8" id="KW-0131">Cell cycle</keyword>
<feature type="binding site" evidence="8">
    <location>
        <begin position="112"/>
        <end position="118"/>
    </location>
    <ligand>
        <name>ATP</name>
        <dbReference type="ChEBI" id="CHEBI:30616"/>
    </ligand>
</feature>
<comment type="cofactor">
    <cofactor evidence="8">
        <name>Mg(2+)</name>
        <dbReference type="ChEBI" id="CHEBI:18420"/>
    </cofactor>
</comment>
<sequence length="496" mass="54509">MKLIQRAETKGFRYELIQGSADKEITALCYDSRELREGCLFVCMRGANFDSHSLLPSLAAAGVQIAVTDHDCALPEGLTVLRVADSREALSQLSAAWFGFPAEKLTTIAVTGTKGKTSTTHMIREILERAGRKTGLIGTNGITIGDCHRETKNTTPESYHLHEAFAEMVEAGCSCAVMEVSSQGLMLHRTGGICFDYGIFMNISPDHIGPNEHASFEEYLHWKAALFRQCRVGLLNADDAHTEEIIGNASCEKIWRFSTEHRPADFSAAGLRYAAEEGFVGLCFDFLSPEREALPVRVGIPGRFNADNALAALAVCSLIGAGREALSTGLQSVRINGRMEIANAAPFTVIVDYAHNAVSMEALLDTLREYGPRRLVVVFGCGGNRAKERRYSMGEIGGRKADLSIITADNSRFERVEDIIADIRGSIEKTGGAYLEIPDRREAIFYAVEHAEPGDMIAVIGKGHEDYQEIEGVRHHFVDREVVDEALKRRYGEKKS</sequence>
<feature type="binding site" evidence="8">
    <location>
        <position position="189"/>
    </location>
    <ligand>
        <name>UDP-N-acetyl-alpha-D-muramoyl-L-alanyl-D-glutamate</name>
        <dbReference type="ChEBI" id="CHEBI:83900"/>
    </ligand>
</feature>
<evidence type="ECO:0000256" key="7">
    <source>
        <dbReference type="ARBA" id="ARBA00023316"/>
    </source>
</evidence>
<comment type="caution">
    <text evidence="8">Lacks conserved residue(s) required for the propagation of feature annotation.</text>
</comment>
<dbReference type="GO" id="GO:0005524">
    <property type="term" value="F:ATP binding"/>
    <property type="evidence" value="ECO:0007669"/>
    <property type="project" value="UniProtKB-UniRule"/>
</dbReference>
<dbReference type="EC" id="6.3.2.-" evidence="8"/>
<dbReference type="PANTHER" id="PTHR23135">
    <property type="entry name" value="MUR LIGASE FAMILY MEMBER"/>
    <property type="match status" value="1"/>
</dbReference>
<evidence type="ECO:0000256" key="3">
    <source>
        <dbReference type="ARBA" id="ARBA00022618"/>
    </source>
</evidence>
<dbReference type="HAMAP" id="MF_00208">
    <property type="entry name" value="MurE"/>
    <property type="match status" value="1"/>
</dbReference>
<dbReference type="PANTHER" id="PTHR23135:SF4">
    <property type="entry name" value="UDP-N-ACETYLMURAMOYL-L-ALANYL-D-GLUTAMATE--2,6-DIAMINOPIMELATE LIGASE MURE HOMOLOG, CHLOROPLASTIC"/>
    <property type="match status" value="1"/>
</dbReference>
<comment type="caution">
    <text evidence="13">The sequence shown here is derived from an EMBL/GenBank/DDBJ whole genome shotgun (WGS) entry which is preliminary data.</text>
</comment>
<accession>A0AAE3VAD8</accession>
<evidence type="ECO:0000256" key="2">
    <source>
        <dbReference type="ARBA" id="ARBA00005898"/>
    </source>
</evidence>
<keyword evidence="7 8" id="KW-0961">Cell wall biogenesis/degradation</keyword>
<keyword evidence="8 13" id="KW-0436">Ligase</keyword>
<dbReference type="InterPro" id="IPR035911">
    <property type="entry name" value="MurE/MurF_N"/>
</dbReference>
<feature type="binding site" evidence="8">
    <location>
        <begin position="154"/>
        <end position="155"/>
    </location>
    <ligand>
        <name>UDP-N-acetyl-alpha-D-muramoyl-L-alanyl-D-glutamate</name>
        <dbReference type="ChEBI" id="CHEBI:83900"/>
    </ligand>
</feature>
<dbReference type="GO" id="GO:0071555">
    <property type="term" value="P:cell wall organization"/>
    <property type="evidence" value="ECO:0007669"/>
    <property type="project" value="UniProtKB-KW"/>
</dbReference>
<dbReference type="NCBIfam" id="NF001126">
    <property type="entry name" value="PRK00139.1-4"/>
    <property type="match status" value="1"/>
</dbReference>
<keyword evidence="3 8" id="KW-0132">Cell division</keyword>
<comment type="subcellular location">
    <subcellularLocation>
        <location evidence="8 9">Cytoplasm</location>
    </subcellularLocation>
</comment>
<keyword evidence="8" id="KW-0460">Magnesium</keyword>
<dbReference type="AlphaFoldDB" id="A0AAE3VAD8"/>